<dbReference type="InterPro" id="IPR007963">
    <property type="entry name" value="Peptidase_M61_catalytic"/>
</dbReference>
<reference evidence="2" key="1">
    <citation type="submission" date="2018-05" db="EMBL/GenBank/DDBJ databases">
        <authorList>
            <person name="Lanie J.A."/>
            <person name="Ng W.-L."/>
            <person name="Kazmierczak K.M."/>
            <person name="Andrzejewski T.M."/>
            <person name="Davidsen T.M."/>
            <person name="Wayne K.J."/>
            <person name="Tettelin H."/>
            <person name="Glass J.I."/>
            <person name="Rusch D."/>
            <person name="Podicherti R."/>
            <person name="Tsui H.-C.T."/>
            <person name="Winkler M.E."/>
        </authorList>
    </citation>
    <scope>NUCLEOTIDE SEQUENCE</scope>
</reference>
<feature type="domain" description="Peptidase M61 catalytic" evidence="1">
    <location>
        <begin position="198"/>
        <end position="268"/>
    </location>
</feature>
<accession>A0A382I1S6</accession>
<sequence>MGISHISTQIIQLYARLILRTSLNLRVGLNELKLMKSLFSIVISLVVLGWGTTNSIADQDKTIEKNSVKPDGWGKTTARKAEFYAASDVPKSQIELTKQWYEIASKTWGNYGPLEFWIVGKSETAAKKLDKKYCDIRKQKDPSIPLRHCLNRRHNFVSYAKGGNAGLNTRRSENEKWSGFIITMSAKFPGPEEEDYKSVVLHEYFHVYQHAHIHSRKHSERESMHQKNPWWGEGGAEYMAQLLYSKQQGVRPGRLKERMKRKLRSLKDLKEGESIKDIPYGKRGRIAYDLGSWFIAFIINKTSEEAYRVKFYKDLNTKGFEGSFVKNFGDSSKGLLDEFHNTFLKLSLKDKLKIIP</sequence>
<evidence type="ECO:0000313" key="2">
    <source>
        <dbReference type="EMBL" id="SVB93634.1"/>
    </source>
</evidence>
<protein>
    <recommendedName>
        <fullName evidence="1">Peptidase M61 catalytic domain-containing protein</fullName>
    </recommendedName>
</protein>
<dbReference type="Pfam" id="PF05299">
    <property type="entry name" value="Peptidase_M61"/>
    <property type="match status" value="1"/>
</dbReference>
<proteinExistence type="predicted"/>
<gene>
    <name evidence="2" type="ORF">METZ01_LOCUS246488</name>
</gene>
<name>A0A382I1S6_9ZZZZ</name>
<dbReference type="InterPro" id="IPR027268">
    <property type="entry name" value="Peptidase_M4/M1_CTD_sf"/>
</dbReference>
<evidence type="ECO:0000259" key="1">
    <source>
        <dbReference type="Pfam" id="PF05299"/>
    </source>
</evidence>
<dbReference type="AlphaFoldDB" id="A0A382I1S6"/>
<dbReference type="EMBL" id="UINC01064710">
    <property type="protein sequence ID" value="SVB93634.1"/>
    <property type="molecule type" value="Genomic_DNA"/>
</dbReference>
<organism evidence="2">
    <name type="scientific">marine metagenome</name>
    <dbReference type="NCBI Taxonomy" id="408172"/>
    <lineage>
        <taxon>unclassified sequences</taxon>
        <taxon>metagenomes</taxon>
        <taxon>ecological metagenomes</taxon>
    </lineage>
</organism>
<dbReference type="Gene3D" id="1.10.390.10">
    <property type="entry name" value="Neutral Protease Domain 2"/>
    <property type="match status" value="1"/>
</dbReference>